<accession>A0A2P6NDP7</accession>
<evidence type="ECO:0000313" key="1">
    <source>
        <dbReference type="EMBL" id="PRP82077.1"/>
    </source>
</evidence>
<reference evidence="1 2" key="1">
    <citation type="journal article" date="2018" name="Genome Biol. Evol.">
        <title>Multiple Roots of Fruiting Body Formation in Amoebozoa.</title>
        <authorList>
            <person name="Hillmann F."/>
            <person name="Forbes G."/>
            <person name="Novohradska S."/>
            <person name="Ferling I."/>
            <person name="Riege K."/>
            <person name="Groth M."/>
            <person name="Westermann M."/>
            <person name="Marz M."/>
            <person name="Spaller T."/>
            <person name="Winckler T."/>
            <person name="Schaap P."/>
            <person name="Glockner G."/>
        </authorList>
    </citation>
    <scope>NUCLEOTIDE SEQUENCE [LARGE SCALE GENOMIC DNA]</scope>
    <source>
        <strain evidence="1 2">Jena</strain>
    </source>
</reference>
<dbReference type="Proteomes" id="UP000241769">
    <property type="component" value="Unassembled WGS sequence"/>
</dbReference>
<evidence type="ECO:0000313" key="2">
    <source>
        <dbReference type="Proteomes" id="UP000241769"/>
    </source>
</evidence>
<name>A0A2P6NDP7_9EUKA</name>
<protein>
    <submittedName>
        <fullName evidence="1">Uncharacterized protein</fullName>
    </submittedName>
</protein>
<dbReference type="EMBL" id="MDYQ01000111">
    <property type="protein sequence ID" value="PRP82077.1"/>
    <property type="molecule type" value="Genomic_DNA"/>
</dbReference>
<keyword evidence="2" id="KW-1185">Reference proteome</keyword>
<dbReference type="AlphaFoldDB" id="A0A2P6NDP7"/>
<sequence length="81" mass="9089">MCGTCQLYCERSASFIPAAQPYRAQQLMKPLTVSARADGLGRRNLYETSTDLGRQAYVRATRAERQRETMTLEFVISGSLP</sequence>
<comment type="caution">
    <text evidence="1">The sequence shown here is derived from an EMBL/GenBank/DDBJ whole genome shotgun (WGS) entry which is preliminary data.</text>
</comment>
<dbReference type="InParanoid" id="A0A2P6NDP7"/>
<proteinExistence type="predicted"/>
<gene>
    <name evidence="1" type="ORF">PROFUN_03767</name>
</gene>
<organism evidence="1 2">
    <name type="scientific">Planoprotostelium fungivorum</name>
    <dbReference type="NCBI Taxonomy" id="1890364"/>
    <lineage>
        <taxon>Eukaryota</taxon>
        <taxon>Amoebozoa</taxon>
        <taxon>Evosea</taxon>
        <taxon>Variosea</taxon>
        <taxon>Cavosteliida</taxon>
        <taxon>Cavosteliaceae</taxon>
        <taxon>Planoprotostelium</taxon>
    </lineage>
</organism>